<dbReference type="PROSITE" id="PS51071">
    <property type="entry name" value="HTH_RPIR"/>
    <property type="match status" value="1"/>
</dbReference>
<dbReference type="RefSeq" id="WP_121523381.1">
    <property type="nucleotide sequence ID" value="NZ_RCHR01000004.1"/>
</dbReference>
<evidence type="ECO:0000259" key="6">
    <source>
        <dbReference type="PROSITE" id="PS51464"/>
    </source>
</evidence>
<accession>A0A498D924</accession>
<dbReference type="PANTHER" id="PTHR30514:SF18">
    <property type="entry name" value="RPIR-FAMILY TRANSCRIPTIONAL REGULATOR"/>
    <property type="match status" value="1"/>
</dbReference>
<feature type="domain" description="SIS" evidence="6">
    <location>
        <begin position="118"/>
        <end position="257"/>
    </location>
</feature>
<dbReference type="SUPFAM" id="SSF53697">
    <property type="entry name" value="SIS domain"/>
    <property type="match status" value="1"/>
</dbReference>
<dbReference type="GO" id="GO:1901135">
    <property type="term" value="P:carbohydrate derivative metabolic process"/>
    <property type="evidence" value="ECO:0007669"/>
    <property type="project" value="InterPro"/>
</dbReference>
<dbReference type="PANTHER" id="PTHR30514">
    <property type="entry name" value="GLUCOKINASE"/>
    <property type="match status" value="1"/>
</dbReference>
<reference evidence="7 8" key="1">
    <citation type="submission" date="2018-10" db="EMBL/GenBank/DDBJ databases">
        <title>Oceanobacillus sp. YLB-02 draft genome.</title>
        <authorList>
            <person name="Yu L."/>
        </authorList>
    </citation>
    <scope>NUCLEOTIDE SEQUENCE [LARGE SCALE GENOMIC DNA]</scope>
    <source>
        <strain evidence="7 8">YLB-02</strain>
    </source>
</reference>
<gene>
    <name evidence="7" type="ORF">D8M04_12245</name>
</gene>
<proteinExistence type="predicted"/>
<keyword evidence="3" id="KW-0804">Transcription</keyword>
<dbReference type="SUPFAM" id="SSF46689">
    <property type="entry name" value="Homeodomain-like"/>
    <property type="match status" value="1"/>
</dbReference>
<keyword evidence="8" id="KW-1185">Reference proteome</keyword>
<dbReference type="OrthoDB" id="370421at2"/>
<dbReference type="InterPro" id="IPR047640">
    <property type="entry name" value="RpiR-like"/>
</dbReference>
<dbReference type="Pfam" id="PF01418">
    <property type="entry name" value="HTH_6"/>
    <property type="match status" value="1"/>
</dbReference>
<organism evidence="7 8">
    <name type="scientific">Oceanobacillus piezotolerans</name>
    <dbReference type="NCBI Taxonomy" id="2448030"/>
    <lineage>
        <taxon>Bacteria</taxon>
        <taxon>Bacillati</taxon>
        <taxon>Bacillota</taxon>
        <taxon>Bacilli</taxon>
        <taxon>Bacillales</taxon>
        <taxon>Bacillaceae</taxon>
        <taxon>Oceanobacillus</taxon>
    </lineage>
</organism>
<evidence type="ECO:0000256" key="1">
    <source>
        <dbReference type="ARBA" id="ARBA00023015"/>
    </source>
</evidence>
<evidence type="ECO:0000256" key="2">
    <source>
        <dbReference type="ARBA" id="ARBA00023125"/>
    </source>
</evidence>
<feature type="domain" description="HTH rpiR-type" evidence="5">
    <location>
        <begin position="1"/>
        <end position="74"/>
    </location>
</feature>
<feature type="coiled-coil region" evidence="4">
    <location>
        <begin position="79"/>
        <end position="106"/>
    </location>
</feature>
<dbReference type="InterPro" id="IPR035472">
    <property type="entry name" value="RpiR-like_SIS"/>
</dbReference>
<sequence>MIEFKWNTENMSPNQYKMADYIKKNLRAVLLSTEQEIANALNISIASVSRFWRSVGFKNFKDFKAYARTQLEPSPAGKMENIINQVEEQELQYHSLKVSINHLQKTMEHFSKEAFQQAVHVITGSKKTYIYGQGPSTGLCELFYFRLARAGLELRRLVKGGSELLEDLLHLTKDDVVVIFGFGRILPEEKVIFDYSEEIGYKTIVITDQLVSDFSDRADICLFASRGEMWEFHSMVAPTFMIENLIIAIGMHNKDENLERLEKLSDLRKKYNHDLPR</sequence>
<dbReference type="CDD" id="cd05013">
    <property type="entry name" value="SIS_RpiR"/>
    <property type="match status" value="1"/>
</dbReference>
<dbReference type="InterPro" id="IPR046348">
    <property type="entry name" value="SIS_dom_sf"/>
</dbReference>
<dbReference type="InterPro" id="IPR009057">
    <property type="entry name" value="Homeodomain-like_sf"/>
</dbReference>
<evidence type="ECO:0000259" key="5">
    <source>
        <dbReference type="PROSITE" id="PS51071"/>
    </source>
</evidence>
<dbReference type="GO" id="GO:0003677">
    <property type="term" value="F:DNA binding"/>
    <property type="evidence" value="ECO:0007669"/>
    <property type="project" value="UniProtKB-KW"/>
</dbReference>
<evidence type="ECO:0000313" key="7">
    <source>
        <dbReference type="EMBL" id="RLL43687.1"/>
    </source>
</evidence>
<keyword evidence="1" id="KW-0805">Transcription regulation</keyword>
<dbReference type="Pfam" id="PF01380">
    <property type="entry name" value="SIS"/>
    <property type="match status" value="1"/>
</dbReference>
<dbReference type="InterPro" id="IPR000281">
    <property type="entry name" value="HTH_RpiR"/>
</dbReference>
<evidence type="ECO:0000313" key="8">
    <source>
        <dbReference type="Proteomes" id="UP000270219"/>
    </source>
</evidence>
<evidence type="ECO:0000256" key="4">
    <source>
        <dbReference type="SAM" id="Coils"/>
    </source>
</evidence>
<dbReference type="AlphaFoldDB" id="A0A498D924"/>
<dbReference type="GO" id="GO:0003700">
    <property type="term" value="F:DNA-binding transcription factor activity"/>
    <property type="evidence" value="ECO:0007669"/>
    <property type="project" value="InterPro"/>
</dbReference>
<protein>
    <submittedName>
        <fullName evidence="7">MurR/RpiR family transcriptional regulator</fullName>
    </submittedName>
</protein>
<keyword evidence="4" id="KW-0175">Coiled coil</keyword>
<dbReference type="PROSITE" id="PS51464">
    <property type="entry name" value="SIS"/>
    <property type="match status" value="1"/>
</dbReference>
<name>A0A498D924_9BACI</name>
<comment type="caution">
    <text evidence="7">The sequence shown here is derived from an EMBL/GenBank/DDBJ whole genome shotgun (WGS) entry which is preliminary data.</text>
</comment>
<dbReference type="Proteomes" id="UP000270219">
    <property type="component" value="Unassembled WGS sequence"/>
</dbReference>
<dbReference type="Gene3D" id="3.40.50.10490">
    <property type="entry name" value="Glucose-6-phosphate isomerase like protein, domain 1"/>
    <property type="match status" value="1"/>
</dbReference>
<dbReference type="InterPro" id="IPR001347">
    <property type="entry name" value="SIS_dom"/>
</dbReference>
<dbReference type="GO" id="GO:0097367">
    <property type="term" value="F:carbohydrate derivative binding"/>
    <property type="evidence" value="ECO:0007669"/>
    <property type="project" value="InterPro"/>
</dbReference>
<dbReference type="EMBL" id="RCHR01000004">
    <property type="protein sequence ID" value="RLL43687.1"/>
    <property type="molecule type" value="Genomic_DNA"/>
</dbReference>
<dbReference type="InterPro" id="IPR036388">
    <property type="entry name" value="WH-like_DNA-bd_sf"/>
</dbReference>
<keyword evidence="2" id="KW-0238">DNA-binding</keyword>
<evidence type="ECO:0000256" key="3">
    <source>
        <dbReference type="ARBA" id="ARBA00023163"/>
    </source>
</evidence>
<dbReference type="Gene3D" id="1.10.10.10">
    <property type="entry name" value="Winged helix-like DNA-binding domain superfamily/Winged helix DNA-binding domain"/>
    <property type="match status" value="1"/>
</dbReference>